<name>A0A5B0LIT2_PUCGR</name>
<dbReference type="Proteomes" id="UP000325313">
    <property type="component" value="Unassembled WGS sequence"/>
</dbReference>
<proteinExistence type="predicted"/>
<evidence type="ECO:0000256" key="1">
    <source>
        <dbReference type="SAM" id="MobiDB-lite"/>
    </source>
</evidence>
<evidence type="ECO:0008006" key="5">
    <source>
        <dbReference type="Google" id="ProtNLM"/>
    </source>
</evidence>
<feature type="region of interest" description="Disordered" evidence="1">
    <location>
        <begin position="145"/>
        <end position="164"/>
    </location>
</feature>
<dbReference type="AlphaFoldDB" id="A0A5B0LIT2"/>
<dbReference type="EMBL" id="VDEP01000524">
    <property type="protein sequence ID" value="KAA1063770.1"/>
    <property type="molecule type" value="Genomic_DNA"/>
</dbReference>
<evidence type="ECO:0000313" key="4">
    <source>
        <dbReference type="Proteomes" id="UP000325313"/>
    </source>
</evidence>
<comment type="caution">
    <text evidence="3">The sequence shown here is derived from an EMBL/GenBank/DDBJ whole genome shotgun (WGS) entry which is preliminary data.</text>
</comment>
<sequence length="164" mass="15753">MRFTLAIALSVALLNSVSAETVSPRGLDGLLGGLPIDGLAGGSSGNGGQLDCIKQNALLNVNALTSVHCTNNNGGGSGPAESLSRRGLDGILGGLPINGLLGGGSGGDGGKLDCVSQNGLLLSANVLAKADCTNNAGGGGQQMGCGQSGGGYSSDSTTADCASY</sequence>
<feature type="chain" id="PRO_5022897656" description="Hydrophobin" evidence="2">
    <location>
        <begin position="20"/>
        <end position="164"/>
    </location>
</feature>
<evidence type="ECO:0000256" key="2">
    <source>
        <dbReference type="SAM" id="SignalP"/>
    </source>
</evidence>
<protein>
    <recommendedName>
        <fullName evidence="5">Hydrophobin</fullName>
    </recommendedName>
</protein>
<organism evidence="3 4">
    <name type="scientific">Puccinia graminis f. sp. tritici</name>
    <dbReference type="NCBI Taxonomy" id="56615"/>
    <lineage>
        <taxon>Eukaryota</taxon>
        <taxon>Fungi</taxon>
        <taxon>Dikarya</taxon>
        <taxon>Basidiomycota</taxon>
        <taxon>Pucciniomycotina</taxon>
        <taxon>Pucciniomycetes</taxon>
        <taxon>Pucciniales</taxon>
        <taxon>Pucciniaceae</taxon>
        <taxon>Puccinia</taxon>
    </lineage>
</organism>
<evidence type="ECO:0000313" key="3">
    <source>
        <dbReference type="EMBL" id="KAA1063770.1"/>
    </source>
</evidence>
<feature type="compositionally biased region" description="Polar residues" evidence="1">
    <location>
        <begin position="155"/>
        <end position="164"/>
    </location>
</feature>
<feature type="signal peptide" evidence="2">
    <location>
        <begin position="1"/>
        <end position="19"/>
    </location>
</feature>
<reference evidence="3 4" key="1">
    <citation type="submission" date="2019-05" db="EMBL/GenBank/DDBJ databases">
        <title>Emergence of the Ug99 lineage of the wheat stem rust pathogen through somatic hybridization.</title>
        <authorList>
            <person name="Li F."/>
            <person name="Upadhyaya N.M."/>
            <person name="Sperschneider J."/>
            <person name="Matny O."/>
            <person name="Nguyen-Phuc H."/>
            <person name="Mago R."/>
            <person name="Raley C."/>
            <person name="Miller M.E."/>
            <person name="Silverstein K.A.T."/>
            <person name="Henningsen E."/>
            <person name="Hirsch C.D."/>
            <person name="Visser B."/>
            <person name="Pretorius Z.A."/>
            <person name="Steffenson B.J."/>
            <person name="Schwessinger B."/>
            <person name="Dodds P.N."/>
            <person name="Figueroa M."/>
        </authorList>
    </citation>
    <scope>NUCLEOTIDE SEQUENCE [LARGE SCALE GENOMIC DNA]</scope>
    <source>
        <strain evidence="3 4">Ug99</strain>
    </source>
</reference>
<keyword evidence="2" id="KW-0732">Signal</keyword>
<accession>A0A5B0LIT2</accession>
<gene>
    <name evidence="3" type="ORF">PGTUg99_003985</name>
</gene>